<keyword evidence="4" id="KW-0418">Kinase</keyword>
<evidence type="ECO:0000313" key="5">
    <source>
        <dbReference type="Proteomes" id="UP000196694"/>
    </source>
</evidence>
<dbReference type="Gene3D" id="1.10.10.10">
    <property type="entry name" value="Winged helix-like DNA-binding domain superfamily/Winged helix DNA-binding domain"/>
    <property type="match status" value="1"/>
</dbReference>
<dbReference type="PANTHER" id="PTHR48108">
    <property type="entry name" value="CBS DOMAIN-CONTAINING PROTEIN CBSX2, CHLOROPLASTIC"/>
    <property type="match status" value="1"/>
</dbReference>
<feature type="domain" description="CBS" evidence="3">
    <location>
        <begin position="252"/>
        <end position="307"/>
    </location>
</feature>
<dbReference type="SUPFAM" id="SSF46785">
    <property type="entry name" value="Winged helix' DNA-binding domain"/>
    <property type="match status" value="1"/>
</dbReference>
<dbReference type="PANTHER" id="PTHR48108:SF23">
    <property type="entry name" value="CBS DOMAIN-CONTAINING PROTEIN"/>
    <property type="match status" value="1"/>
</dbReference>
<dbReference type="InterPro" id="IPR046342">
    <property type="entry name" value="CBS_dom_sf"/>
</dbReference>
<dbReference type="InterPro" id="IPR016436">
    <property type="entry name" value="UCP005063_CBS"/>
</dbReference>
<dbReference type="PROSITE" id="PS51371">
    <property type="entry name" value="CBS"/>
    <property type="match status" value="2"/>
</dbReference>
<dbReference type="EMBL" id="NCQP01000007">
    <property type="protein sequence ID" value="OWJ54158.1"/>
    <property type="molecule type" value="Genomic_DNA"/>
</dbReference>
<organism evidence="4 5">
    <name type="scientific">Pyrodictium delaneyi</name>
    <dbReference type="NCBI Taxonomy" id="1273541"/>
    <lineage>
        <taxon>Archaea</taxon>
        <taxon>Thermoproteota</taxon>
        <taxon>Thermoprotei</taxon>
        <taxon>Desulfurococcales</taxon>
        <taxon>Pyrodictiaceae</taxon>
        <taxon>Pyrodictium</taxon>
    </lineage>
</organism>
<reference evidence="4 5" key="1">
    <citation type="submission" date="2017-05" db="EMBL/GenBank/DDBJ databases">
        <title>The draft genome of the hyperthermophilic archaeon 'Pyrodictium delaneyi strain Hulk', an iron and nitrate reducer, reveals the capacity for sulfate reduction.</title>
        <authorList>
            <person name="Demey L.M."/>
            <person name="Miller C."/>
            <person name="Manzella M."/>
            <person name="Reguera G."/>
            <person name="Kashefi K."/>
        </authorList>
    </citation>
    <scope>NUCLEOTIDE SEQUENCE [LARGE SCALE GENOMIC DNA]</scope>
    <source>
        <strain evidence="4 5">Hulk</strain>
    </source>
</reference>
<dbReference type="Proteomes" id="UP000196694">
    <property type="component" value="Unassembled WGS sequence"/>
</dbReference>
<keyword evidence="5" id="KW-1185">Reference proteome</keyword>
<dbReference type="Pfam" id="PF00571">
    <property type="entry name" value="CBS"/>
    <property type="match status" value="2"/>
</dbReference>
<evidence type="ECO:0000256" key="2">
    <source>
        <dbReference type="PROSITE-ProRule" id="PRU00703"/>
    </source>
</evidence>
<keyword evidence="4" id="KW-0808">Transferase</keyword>
<dbReference type="InterPro" id="IPR005104">
    <property type="entry name" value="WHTH_HrcA_DNA-bd"/>
</dbReference>
<evidence type="ECO:0000259" key="3">
    <source>
        <dbReference type="PROSITE" id="PS51371"/>
    </source>
</evidence>
<dbReference type="InterPro" id="IPR000644">
    <property type="entry name" value="CBS_dom"/>
</dbReference>
<dbReference type="GO" id="GO:0003677">
    <property type="term" value="F:DNA binding"/>
    <property type="evidence" value="ECO:0007669"/>
    <property type="project" value="InterPro"/>
</dbReference>
<dbReference type="PIRSF" id="PIRSF005063">
    <property type="entry name" value="UCP005063_CBS_MJ1232"/>
    <property type="match status" value="1"/>
</dbReference>
<evidence type="ECO:0000313" key="4">
    <source>
        <dbReference type="EMBL" id="OWJ54158.1"/>
    </source>
</evidence>
<dbReference type="GO" id="GO:0016301">
    <property type="term" value="F:kinase activity"/>
    <property type="evidence" value="ECO:0007669"/>
    <property type="project" value="UniProtKB-KW"/>
</dbReference>
<dbReference type="GO" id="GO:0006355">
    <property type="term" value="P:regulation of DNA-templated transcription"/>
    <property type="evidence" value="ECO:0007669"/>
    <property type="project" value="InterPro"/>
</dbReference>
<accession>A0A211YM72</accession>
<keyword evidence="1" id="KW-0677">Repeat</keyword>
<dbReference type="Pfam" id="PF03444">
    <property type="entry name" value="WHD_HrcA"/>
    <property type="match status" value="1"/>
</dbReference>
<dbReference type="Gene3D" id="3.10.580.10">
    <property type="entry name" value="CBS-domain"/>
    <property type="match status" value="1"/>
</dbReference>
<name>A0A211YM72_9CREN</name>
<evidence type="ECO:0000256" key="1">
    <source>
        <dbReference type="ARBA" id="ARBA00022737"/>
    </source>
</evidence>
<protein>
    <submittedName>
        <fullName evidence="4">Histidine kinase</fullName>
    </submittedName>
</protein>
<dbReference type="SMART" id="SM00116">
    <property type="entry name" value="CBS"/>
    <property type="match status" value="2"/>
</dbReference>
<proteinExistence type="predicted"/>
<dbReference type="InterPro" id="IPR051462">
    <property type="entry name" value="CBS_domain-containing"/>
</dbReference>
<sequence length="307" mass="33816">MHVSLQCERGLGVAQYRLTMSQREVLEALIRLYEQKRRLIKSKEIAELINRDEGTVRNIILSLKSLGLVESKTGPSGGYMPTLKAYEVMKGAVTQMPVKLRKDGEELDITVVGIEVLDILNPEGGRAILRVHGDVRRYVRPGDHIEIGPAPFAGVRIEGDVIHIDPASGQISIKITRMISVPKAPVMEAASRNPITTTPDTPITELAKLLSEKRIRGVPVVEDGRLVGIITQTDLTRALAEGRVDATVRDYMSTPVITIRETDDINHAIELMNKHDIGRLVVVDSANNVVGMITRTDVLKFIAGLKK</sequence>
<dbReference type="SUPFAM" id="SSF54631">
    <property type="entry name" value="CBS-domain pair"/>
    <property type="match status" value="1"/>
</dbReference>
<dbReference type="AlphaFoldDB" id="A0A211YM72"/>
<gene>
    <name evidence="4" type="ORF">Pdsh_09945</name>
</gene>
<feature type="domain" description="CBS" evidence="3">
    <location>
        <begin position="190"/>
        <end position="246"/>
    </location>
</feature>
<dbReference type="InterPro" id="IPR036388">
    <property type="entry name" value="WH-like_DNA-bd_sf"/>
</dbReference>
<comment type="caution">
    <text evidence="4">The sequence shown here is derived from an EMBL/GenBank/DDBJ whole genome shotgun (WGS) entry which is preliminary data.</text>
</comment>
<dbReference type="InterPro" id="IPR036390">
    <property type="entry name" value="WH_DNA-bd_sf"/>
</dbReference>
<keyword evidence="2" id="KW-0129">CBS domain</keyword>